<feature type="compositionally biased region" description="Low complexity" evidence="2">
    <location>
        <begin position="263"/>
        <end position="273"/>
    </location>
</feature>
<evidence type="ECO:0000313" key="4">
    <source>
        <dbReference type="Proteomes" id="UP000002748"/>
    </source>
</evidence>
<dbReference type="RefSeq" id="XP_014183212.1">
    <property type="nucleotide sequence ID" value="XM_014327737.1"/>
</dbReference>
<keyword evidence="1" id="KW-0175">Coiled coil</keyword>
<feature type="region of interest" description="Disordered" evidence="2">
    <location>
        <begin position="1"/>
        <end position="58"/>
    </location>
</feature>
<feature type="compositionally biased region" description="Polar residues" evidence="2">
    <location>
        <begin position="204"/>
        <end position="225"/>
    </location>
</feature>
<feature type="region of interest" description="Disordered" evidence="2">
    <location>
        <begin position="199"/>
        <end position="234"/>
    </location>
</feature>
<sequence length="659" mass="70703">MLRTRTKRPFRRGSVPTVAPPTSGAVAERALTQSPAAPPAPPSPPLSPSPKPSPRSPLSCLNIYESRIQTLERLLKVTETDLLTAEEERDCLLTQLAESQAHAAALQRDVLSLQLLRNELVLQRLDARDAADREVLEEELGRRERVLRKVREENRLLNRENERLRVELGVEDRGKRREVRGRLLSKASREALRKASREALRQLGTVTPASATTEAPESTEAGSESTPREGTSRNSLQLWVQAYGPLVDHPDYRAAAGKESRPETPSTPTTPKTPSSPTPTPTLRATTPRLPTPTLRPARSTFGRAPGSFRLRSGSETPPPVPPVPPLAALLNGAAPIITPPETSGDDLPSHLDDEDVVNLNSPGSETANPVDAPDAPDAAASQSDSGSSARSNQSVHHRDLDGVRRPSADRVSVRSAVSDLSTAFFSSTSQPPSEANDSARPSIESVRSMASAGSSGSAGSGSGSTGSGSGESGTAELVVRRPVELTLATAELSLPRTAVREVRRQEEQQLDWPAWTAPRVLRPPPRPRRTRARRETLTPVTEASSPETATPSVMPAQLVPDVEQPELVTGSGSSASTVEKEKREEVEPVQKLDWPAWSATSLTSTNSAHWDSSSSHFADVESANDHDTAPAEGETEVDFSLIDPSHIALIEVSSDAGH</sequence>
<protein>
    <submittedName>
        <fullName evidence="3">Uncharacterized protein</fullName>
    </submittedName>
</protein>
<feature type="region of interest" description="Disordered" evidence="2">
    <location>
        <begin position="254"/>
        <end position="478"/>
    </location>
</feature>
<feature type="compositionally biased region" description="Polar residues" evidence="2">
    <location>
        <begin position="599"/>
        <end position="617"/>
    </location>
</feature>
<feature type="compositionally biased region" description="Pro residues" evidence="2">
    <location>
        <begin position="317"/>
        <end position="326"/>
    </location>
</feature>
<gene>
    <name evidence="3" type="ORF">A1Q1_06688</name>
</gene>
<feature type="compositionally biased region" description="Basic residues" evidence="2">
    <location>
        <begin position="1"/>
        <end position="11"/>
    </location>
</feature>
<feature type="coiled-coil region" evidence="1">
    <location>
        <begin position="61"/>
        <end position="88"/>
    </location>
</feature>
<name>J5RDM6_TRIAS</name>
<feature type="compositionally biased region" description="Polar residues" evidence="2">
    <location>
        <begin position="542"/>
        <end position="552"/>
    </location>
</feature>
<feature type="compositionally biased region" description="Basic and acidic residues" evidence="2">
    <location>
        <begin position="397"/>
        <end position="413"/>
    </location>
</feature>
<feature type="coiled-coil region" evidence="1">
    <location>
        <begin position="133"/>
        <end position="167"/>
    </location>
</feature>
<reference evidence="3 4" key="1">
    <citation type="journal article" date="2012" name="Eukaryot. Cell">
        <title>Draft genome sequence of CBS 2479, the standard type strain of Trichosporon asahii.</title>
        <authorList>
            <person name="Yang R.Y."/>
            <person name="Li H.T."/>
            <person name="Zhu H."/>
            <person name="Zhou G.P."/>
            <person name="Wang M."/>
            <person name="Wang L."/>
        </authorList>
    </citation>
    <scope>NUCLEOTIDE SEQUENCE [LARGE SCALE GENOMIC DNA]</scope>
    <source>
        <strain evidence="4">ATCC 90039 / CBS 2479 / JCM 2466 / KCTC 7840 / NCYC 2677 / UAMH 7654</strain>
    </source>
</reference>
<dbReference type="AlphaFoldDB" id="J5RDM6"/>
<feature type="compositionally biased region" description="Gly residues" evidence="2">
    <location>
        <begin position="457"/>
        <end position="472"/>
    </location>
</feature>
<evidence type="ECO:0000313" key="3">
    <source>
        <dbReference type="EMBL" id="EJT52058.1"/>
    </source>
</evidence>
<feature type="compositionally biased region" description="Basic and acidic residues" evidence="2">
    <location>
        <begin position="579"/>
        <end position="591"/>
    </location>
</feature>
<dbReference type="GeneID" id="25990200"/>
<feature type="compositionally biased region" description="Polar residues" evidence="2">
    <location>
        <begin position="421"/>
        <end position="437"/>
    </location>
</feature>
<feature type="region of interest" description="Disordered" evidence="2">
    <location>
        <begin position="518"/>
        <end position="638"/>
    </location>
</feature>
<feature type="compositionally biased region" description="Pro residues" evidence="2">
    <location>
        <begin position="36"/>
        <end position="55"/>
    </location>
</feature>
<proteinExistence type="predicted"/>
<feature type="compositionally biased region" description="Low complexity" evidence="2">
    <location>
        <begin position="281"/>
        <end position="301"/>
    </location>
</feature>
<dbReference type="VEuPathDB" id="FungiDB:A1Q1_06688"/>
<dbReference type="EMBL" id="ALBS01000036">
    <property type="protein sequence ID" value="EJT52058.1"/>
    <property type="molecule type" value="Genomic_DNA"/>
</dbReference>
<dbReference type="HOGENOM" id="CLU_416300_0_0_1"/>
<comment type="caution">
    <text evidence="3">The sequence shown here is derived from an EMBL/GenBank/DDBJ whole genome shotgun (WGS) entry which is preliminary data.</text>
</comment>
<dbReference type="KEGG" id="tasa:A1Q1_06688"/>
<dbReference type="Proteomes" id="UP000002748">
    <property type="component" value="Unassembled WGS sequence"/>
</dbReference>
<evidence type="ECO:0000256" key="1">
    <source>
        <dbReference type="SAM" id="Coils"/>
    </source>
</evidence>
<evidence type="ECO:0000256" key="2">
    <source>
        <dbReference type="SAM" id="MobiDB-lite"/>
    </source>
</evidence>
<accession>J5RDM6</accession>
<organism evidence="3 4">
    <name type="scientific">Trichosporon asahii var. asahii (strain ATCC 90039 / CBS 2479 / JCM 2466 / KCTC 7840 / NBRC 103889/ NCYC 2677 / UAMH 7654)</name>
    <name type="common">Yeast</name>
    <dbReference type="NCBI Taxonomy" id="1186058"/>
    <lineage>
        <taxon>Eukaryota</taxon>
        <taxon>Fungi</taxon>
        <taxon>Dikarya</taxon>
        <taxon>Basidiomycota</taxon>
        <taxon>Agaricomycotina</taxon>
        <taxon>Tremellomycetes</taxon>
        <taxon>Trichosporonales</taxon>
        <taxon>Trichosporonaceae</taxon>
        <taxon>Trichosporon</taxon>
    </lineage>
</organism>
<feature type="compositionally biased region" description="Low complexity" evidence="2">
    <location>
        <begin position="368"/>
        <end position="395"/>
    </location>
</feature>